<dbReference type="EMBL" id="KL596818">
    <property type="protein sequence ID" value="KER24229.1"/>
    <property type="molecule type" value="Genomic_DNA"/>
</dbReference>
<dbReference type="STRING" id="6198.A0A075A9N8"/>
<reference evidence="2 3" key="1">
    <citation type="submission" date="2013-11" db="EMBL/GenBank/DDBJ databases">
        <title>Opisthorchis viverrini - life in the bile duct.</title>
        <authorList>
            <person name="Young N.D."/>
            <person name="Nagarajan N."/>
            <person name="Lin S.J."/>
            <person name="Korhonen P.K."/>
            <person name="Jex A.R."/>
            <person name="Hall R.S."/>
            <person name="Safavi-Hemami H."/>
            <person name="Kaewkong W."/>
            <person name="Bertrand D."/>
            <person name="Gao S."/>
            <person name="Seet Q."/>
            <person name="Wongkham S."/>
            <person name="Teh B.T."/>
            <person name="Wongkham C."/>
            <person name="Intapan P.M."/>
            <person name="Maleewong W."/>
            <person name="Yang X."/>
            <person name="Hu M."/>
            <person name="Wang Z."/>
            <person name="Hofmann A."/>
            <person name="Sternberg P.W."/>
            <person name="Tan P."/>
            <person name="Wang J."/>
            <person name="Gasser R.B."/>
        </authorList>
    </citation>
    <scope>NUCLEOTIDE SEQUENCE [LARGE SCALE GENOMIC DNA]</scope>
</reference>
<dbReference type="KEGG" id="ovi:T265_08072"/>
<dbReference type="RefSeq" id="XP_009172031.1">
    <property type="nucleotide sequence ID" value="XM_009173767.1"/>
</dbReference>
<dbReference type="AlphaFoldDB" id="A0A075A9N8"/>
<feature type="region of interest" description="Disordered" evidence="1">
    <location>
        <begin position="181"/>
        <end position="248"/>
    </location>
</feature>
<sequence>MPINSKDGMATIAWSRQGVNMSACEKKETAGREINTFKGTQRLSSSVALQSLQARLLTMEDELAHWKRKYSCLEDSFNSQATVITEFRSSIHNQSDANAASSMQPLQTCLDELTSPYRSNSAPTSSTTDTSVVDQMAADMFADQGQLTCKPFVAIRGDIIGERPSVCLPYRSPVSLRCKPVTRHGDQTNSYPNWPLTSPSSMNNGRERSPSPTDEAFDNVPEKQMIRPSKDKWKISQRRNPSHPESTRWSIRAKPVRQKDPFRAFYPGSSRSYYIWSLWKMYGIAWDDSYRQGPERLEKKHVTLVVELCGSPSEVDHLDGFQMRQAFPLCVQISFNDYDI</sequence>
<accession>A0A075A9N8</accession>
<gene>
    <name evidence="2" type="ORF">T265_08072</name>
</gene>
<keyword evidence="3" id="KW-1185">Reference proteome</keyword>
<proteinExistence type="predicted"/>
<dbReference type="Proteomes" id="UP000054324">
    <property type="component" value="Unassembled WGS sequence"/>
</dbReference>
<name>A0A075A9N8_OPIVI</name>
<dbReference type="CTD" id="20322251"/>
<evidence type="ECO:0000256" key="1">
    <source>
        <dbReference type="SAM" id="MobiDB-lite"/>
    </source>
</evidence>
<evidence type="ECO:0000313" key="2">
    <source>
        <dbReference type="EMBL" id="KER24229.1"/>
    </source>
</evidence>
<protein>
    <submittedName>
        <fullName evidence="2">Uncharacterized protein</fullName>
    </submittedName>
</protein>
<feature type="compositionally biased region" description="Polar residues" evidence="1">
    <location>
        <begin position="187"/>
        <end position="204"/>
    </location>
</feature>
<evidence type="ECO:0000313" key="3">
    <source>
        <dbReference type="Proteomes" id="UP000054324"/>
    </source>
</evidence>
<feature type="compositionally biased region" description="Basic and acidic residues" evidence="1">
    <location>
        <begin position="220"/>
        <end position="234"/>
    </location>
</feature>
<dbReference type="GeneID" id="20322251"/>
<organism evidence="2 3">
    <name type="scientific">Opisthorchis viverrini</name>
    <name type="common">Southeast Asian liver fluke</name>
    <dbReference type="NCBI Taxonomy" id="6198"/>
    <lineage>
        <taxon>Eukaryota</taxon>
        <taxon>Metazoa</taxon>
        <taxon>Spiralia</taxon>
        <taxon>Lophotrochozoa</taxon>
        <taxon>Platyhelminthes</taxon>
        <taxon>Trematoda</taxon>
        <taxon>Digenea</taxon>
        <taxon>Opisthorchiida</taxon>
        <taxon>Opisthorchiata</taxon>
        <taxon>Opisthorchiidae</taxon>
        <taxon>Opisthorchis</taxon>
    </lineage>
</organism>